<sequence length="159" mass="18620">MWVGITNSYRKAYRALKDGFFDVLIKPLPIAAITTVLGEIRQKLLAQDKPITISCPKEIRYLRSGSIWYIKADNNYVIVHLNDGEQFTVFNSLSYFEEILRFPFVRIHKSYIVNAIHIYRIHYTKKFLKLKGCEQFIPYTTSYAHQLEVIHTLKGSNIM</sequence>
<feature type="domain" description="HTH LytTR-type" evidence="1">
    <location>
        <begin position="53"/>
        <end position="128"/>
    </location>
</feature>
<protein>
    <recommendedName>
        <fullName evidence="1">HTH LytTR-type domain-containing protein</fullName>
    </recommendedName>
</protein>
<dbReference type="PROSITE" id="PS50930">
    <property type="entry name" value="HTH_LYTTR"/>
    <property type="match status" value="1"/>
</dbReference>
<evidence type="ECO:0000259" key="1">
    <source>
        <dbReference type="PROSITE" id="PS50930"/>
    </source>
</evidence>
<evidence type="ECO:0000313" key="3">
    <source>
        <dbReference type="Proteomes" id="UP000033497"/>
    </source>
</evidence>
<name>A0ABR5DEU7_9FLAO</name>
<gene>
    <name evidence="2" type="ORF">MB09_15115</name>
</gene>
<dbReference type="InterPro" id="IPR046947">
    <property type="entry name" value="LytR-like"/>
</dbReference>
<keyword evidence="3" id="KW-1185">Reference proteome</keyword>
<dbReference type="PANTHER" id="PTHR37299:SF1">
    <property type="entry name" value="STAGE 0 SPORULATION PROTEIN A HOMOLOG"/>
    <property type="match status" value="1"/>
</dbReference>
<proteinExistence type="predicted"/>
<dbReference type="Proteomes" id="UP000033497">
    <property type="component" value="Unassembled WGS sequence"/>
</dbReference>
<dbReference type="Gene3D" id="2.40.50.1020">
    <property type="entry name" value="LytTr DNA-binding domain"/>
    <property type="match status" value="1"/>
</dbReference>
<reference evidence="2 3" key="1">
    <citation type="submission" date="2014-10" db="EMBL/GenBank/DDBJ databases">
        <title>Genome sequencing of Vitellibacter vladivostokensis KMM 3516.</title>
        <authorList>
            <person name="Thevarajoo S."/>
            <person name="Selvaratnam C."/>
            <person name="Goh K.M."/>
            <person name="Chong C.S."/>
        </authorList>
    </citation>
    <scope>NUCLEOTIDE SEQUENCE [LARGE SCALE GENOMIC DNA]</scope>
    <source>
        <strain evidence="2 3">KMM 3516</strain>
    </source>
</reference>
<dbReference type="Pfam" id="PF04397">
    <property type="entry name" value="LytTR"/>
    <property type="match status" value="1"/>
</dbReference>
<dbReference type="PANTHER" id="PTHR37299">
    <property type="entry name" value="TRANSCRIPTIONAL REGULATOR-RELATED"/>
    <property type="match status" value="1"/>
</dbReference>
<dbReference type="EMBL" id="JSVU01000016">
    <property type="protein sequence ID" value="KJJ37297.1"/>
    <property type="molecule type" value="Genomic_DNA"/>
</dbReference>
<comment type="caution">
    <text evidence="2">The sequence shown here is derived from an EMBL/GenBank/DDBJ whole genome shotgun (WGS) entry which is preliminary data.</text>
</comment>
<evidence type="ECO:0000313" key="2">
    <source>
        <dbReference type="EMBL" id="KJJ37297.1"/>
    </source>
</evidence>
<dbReference type="SMART" id="SM00850">
    <property type="entry name" value="LytTR"/>
    <property type="match status" value="1"/>
</dbReference>
<organism evidence="2 3">
    <name type="scientific">Aequorivita vladivostokensis</name>
    <dbReference type="NCBI Taxonomy" id="171194"/>
    <lineage>
        <taxon>Bacteria</taxon>
        <taxon>Pseudomonadati</taxon>
        <taxon>Bacteroidota</taxon>
        <taxon>Flavobacteriia</taxon>
        <taxon>Flavobacteriales</taxon>
        <taxon>Flavobacteriaceae</taxon>
        <taxon>Aequorivita</taxon>
    </lineage>
</organism>
<accession>A0ABR5DEU7</accession>
<dbReference type="InterPro" id="IPR007492">
    <property type="entry name" value="LytTR_DNA-bd_dom"/>
</dbReference>